<name>A0A8J3BA17_9ACTN</name>
<evidence type="ECO:0000256" key="2">
    <source>
        <dbReference type="ARBA" id="ARBA00022692"/>
    </source>
</evidence>
<sequence>MTAATTAPAATTTRAATTAAAGARRAPRLGGFSPTLIGLEIRRVLRNRRNAIFTMIMPAVFFLIFGTSREFRTQSIGDGGNVTGYVLVSMAVYAALLATTAAGAAVSIERAAGWSRQLRLTPLRPGAYIAVKVIVGMLSGAVAVAAVSVVGAFAGARLSPGDWVACLLLAWGCALVFAAFGLFMGYLLPSENVMQVLGPVLAVLSFAGGLFIPPEQLGTVLADIAPYFPTYGVAHLARYPLTQDGSLAGAILNVALWTLVFTAGAIWRFRRDTARV</sequence>
<dbReference type="InterPro" id="IPR013525">
    <property type="entry name" value="ABC2_TM"/>
</dbReference>
<feature type="transmembrane region" description="Helical" evidence="7">
    <location>
        <begin position="50"/>
        <end position="67"/>
    </location>
</feature>
<feature type="transmembrane region" description="Helical" evidence="7">
    <location>
        <begin position="196"/>
        <end position="213"/>
    </location>
</feature>
<dbReference type="InterPro" id="IPR000412">
    <property type="entry name" value="ABC_2_transport"/>
</dbReference>
<evidence type="ECO:0000313" key="10">
    <source>
        <dbReference type="Proteomes" id="UP000649739"/>
    </source>
</evidence>
<keyword evidence="2 7" id="KW-0812">Transmembrane</keyword>
<dbReference type="PIRSF" id="PIRSF006648">
    <property type="entry name" value="DrrB"/>
    <property type="match status" value="1"/>
</dbReference>
<dbReference type="GO" id="GO:0046677">
    <property type="term" value="P:response to antibiotic"/>
    <property type="evidence" value="ECO:0007669"/>
    <property type="project" value="UniProtKB-KW"/>
</dbReference>
<dbReference type="PANTHER" id="PTHR43077:SF11">
    <property type="entry name" value="TRANSPORT PERMEASE YVFS-RELATED"/>
    <property type="match status" value="1"/>
</dbReference>
<comment type="caution">
    <text evidence="9">The sequence shown here is derived from an EMBL/GenBank/DDBJ whole genome shotgun (WGS) entry which is preliminary data.</text>
</comment>
<dbReference type="AlphaFoldDB" id="A0A8J3BA17"/>
<feature type="transmembrane region" description="Helical" evidence="7">
    <location>
        <begin position="168"/>
        <end position="189"/>
    </location>
</feature>
<dbReference type="InterPro" id="IPR051328">
    <property type="entry name" value="T7SS_ABC-Transporter"/>
</dbReference>
<protein>
    <submittedName>
        <fullName evidence="9">ABC transporter</fullName>
    </submittedName>
</protein>
<keyword evidence="4 7" id="KW-0472">Membrane</keyword>
<dbReference type="RefSeq" id="WP_189169932.1">
    <property type="nucleotide sequence ID" value="NZ_BMQB01000004.1"/>
</dbReference>
<evidence type="ECO:0000256" key="5">
    <source>
        <dbReference type="ARBA" id="ARBA00023251"/>
    </source>
</evidence>
<keyword evidence="5" id="KW-0046">Antibiotic resistance</keyword>
<reference evidence="9" key="1">
    <citation type="journal article" date="2014" name="Int. J. Syst. Evol. Microbiol.">
        <title>Complete genome sequence of Corynebacterium casei LMG S-19264T (=DSM 44701T), isolated from a smear-ripened cheese.</title>
        <authorList>
            <consortium name="US DOE Joint Genome Institute (JGI-PGF)"/>
            <person name="Walter F."/>
            <person name="Albersmeier A."/>
            <person name="Kalinowski J."/>
            <person name="Ruckert C."/>
        </authorList>
    </citation>
    <scope>NUCLEOTIDE SEQUENCE</scope>
    <source>
        <strain evidence="9">JCM 3090</strain>
    </source>
</reference>
<evidence type="ECO:0000256" key="4">
    <source>
        <dbReference type="ARBA" id="ARBA00023136"/>
    </source>
</evidence>
<proteinExistence type="predicted"/>
<evidence type="ECO:0000256" key="6">
    <source>
        <dbReference type="SAM" id="MobiDB-lite"/>
    </source>
</evidence>
<comment type="subcellular location">
    <subcellularLocation>
        <location evidence="1">Membrane</location>
        <topology evidence="1">Multi-pass membrane protein</topology>
    </subcellularLocation>
</comment>
<dbReference type="GO" id="GO:0140359">
    <property type="term" value="F:ABC-type transporter activity"/>
    <property type="evidence" value="ECO:0007669"/>
    <property type="project" value="InterPro"/>
</dbReference>
<evidence type="ECO:0000256" key="7">
    <source>
        <dbReference type="SAM" id="Phobius"/>
    </source>
</evidence>
<evidence type="ECO:0000256" key="1">
    <source>
        <dbReference type="ARBA" id="ARBA00004141"/>
    </source>
</evidence>
<feature type="transmembrane region" description="Helical" evidence="7">
    <location>
        <begin position="87"/>
        <end position="108"/>
    </location>
</feature>
<dbReference type="Proteomes" id="UP000649739">
    <property type="component" value="Unassembled WGS sequence"/>
</dbReference>
<accession>A0A8J3BA17</accession>
<keyword evidence="10" id="KW-1185">Reference proteome</keyword>
<dbReference type="EMBL" id="BMQB01000004">
    <property type="protein sequence ID" value="GGJ91106.1"/>
    <property type="molecule type" value="Genomic_DNA"/>
</dbReference>
<feature type="transmembrane region" description="Helical" evidence="7">
    <location>
        <begin position="247"/>
        <end position="267"/>
    </location>
</feature>
<organism evidence="9 10">
    <name type="scientific">Pilimelia anulata</name>
    <dbReference type="NCBI Taxonomy" id="53371"/>
    <lineage>
        <taxon>Bacteria</taxon>
        <taxon>Bacillati</taxon>
        <taxon>Actinomycetota</taxon>
        <taxon>Actinomycetes</taxon>
        <taxon>Micromonosporales</taxon>
        <taxon>Micromonosporaceae</taxon>
        <taxon>Pilimelia</taxon>
    </lineage>
</organism>
<evidence type="ECO:0000313" key="9">
    <source>
        <dbReference type="EMBL" id="GGJ91106.1"/>
    </source>
</evidence>
<evidence type="ECO:0000256" key="3">
    <source>
        <dbReference type="ARBA" id="ARBA00022989"/>
    </source>
</evidence>
<evidence type="ECO:0000259" key="8">
    <source>
        <dbReference type="Pfam" id="PF01061"/>
    </source>
</evidence>
<reference evidence="9" key="2">
    <citation type="submission" date="2020-09" db="EMBL/GenBank/DDBJ databases">
        <authorList>
            <person name="Sun Q."/>
            <person name="Ohkuma M."/>
        </authorList>
    </citation>
    <scope>NUCLEOTIDE SEQUENCE</scope>
    <source>
        <strain evidence="9">JCM 3090</strain>
    </source>
</reference>
<feature type="region of interest" description="Disordered" evidence="6">
    <location>
        <begin position="1"/>
        <end position="22"/>
    </location>
</feature>
<gene>
    <name evidence="9" type="ORF">GCM10010123_21220</name>
</gene>
<dbReference type="GO" id="GO:0043190">
    <property type="term" value="C:ATP-binding cassette (ABC) transporter complex"/>
    <property type="evidence" value="ECO:0007669"/>
    <property type="project" value="InterPro"/>
</dbReference>
<feature type="transmembrane region" description="Helical" evidence="7">
    <location>
        <begin position="129"/>
        <end position="156"/>
    </location>
</feature>
<dbReference type="Pfam" id="PF01061">
    <property type="entry name" value="ABC2_membrane"/>
    <property type="match status" value="1"/>
</dbReference>
<keyword evidence="3 7" id="KW-1133">Transmembrane helix</keyword>
<feature type="domain" description="ABC-2 type transporter transmembrane" evidence="8">
    <location>
        <begin position="39"/>
        <end position="220"/>
    </location>
</feature>
<dbReference type="PANTHER" id="PTHR43077">
    <property type="entry name" value="TRANSPORT PERMEASE YVFS-RELATED"/>
    <property type="match status" value="1"/>
</dbReference>